<dbReference type="Gene3D" id="1.20.1280.290">
    <property type="match status" value="1"/>
</dbReference>
<dbReference type="SMART" id="SM00679">
    <property type="entry name" value="CTNS"/>
    <property type="match status" value="2"/>
</dbReference>
<comment type="subcellular location">
    <subcellularLocation>
        <location evidence="1">Membrane</location>
        <topology evidence="1">Multi-pass membrane protein</topology>
    </subcellularLocation>
</comment>
<feature type="transmembrane region" description="Helical" evidence="6">
    <location>
        <begin position="38"/>
        <end position="59"/>
    </location>
</feature>
<feature type="transmembrane region" description="Helical" evidence="6">
    <location>
        <begin position="6"/>
        <end position="26"/>
    </location>
</feature>
<dbReference type="InParanoid" id="A0A4S2MMC0"/>
<feature type="region of interest" description="Disordered" evidence="5">
    <location>
        <begin position="261"/>
        <end position="284"/>
    </location>
</feature>
<evidence type="ECO:0000313" key="8">
    <source>
        <dbReference type="Proteomes" id="UP000298138"/>
    </source>
</evidence>
<dbReference type="PANTHER" id="PTHR16201:SF37">
    <property type="entry name" value="PQ-LOOP REPEAT-CONTAINING PROTEIN"/>
    <property type="match status" value="1"/>
</dbReference>
<name>A0A4S2MMC0_9PEZI</name>
<organism evidence="7 8">
    <name type="scientific">Ascodesmis nigricans</name>
    <dbReference type="NCBI Taxonomy" id="341454"/>
    <lineage>
        <taxon>Eukaryota</taxon>
        <taxon>Fungi</taxon>
        <taxon>Dikarya</taxon>
        <taxon>Ascomycota</taxon>
        <taxon>Pezizomycotina</taxon>
        <taxon>Pezizomycetes</taxon>
        <taxon>Pezizales</taxon>
        <taxon>Ascodesmidaceae</taxon>
        <taxon>Ascodesmis</taxon>
    </lineage>
</organism>
<feature type="transmembrane region" description="Helical" evidence="6">
    <location>
        <begin position="71"/>
        <end position="90"/>
    </location>
</feature>
<gene>
    <name evidence="7" type="ORF">EX30DRAFT_373950</name>
</gene>
<feature type="transmembrane region" description="Helical" evidence="6">
    <location>
        <begin position="168"/>
        <end position="189"/>
    </location>
</feature>
<dbReference type="OrthoDB" id="407617at2759"/>
<feature type="compositionally biased region" description="Basic and acidic residues" evidence="5">
    <location>
        <begin position="261"/>
        <end position="270"/>
    </location>
</feature>
<feature type="transmembrane region" description="Helical" evidence="6">
    <location>
        <begin position="232"/>
        <end position="253"/>
    </location>
</feature>
<keyword evidence="2 6" id="KW-0812">Transmembrane</keyword>
<dbReference type="Pfam" id="PF04193">
    <property type="entry name" value="PQ-loop"/>
    <property type="match status" value="1"/>
</dbReference>
<dbReference type="PANTHER" id="PTHR16201">
    <property type="entry name" value="SEVEN TRANSMEMBRANE PROTEIN 1-RELATED"/>
    <property type="match status" value="1"/>
</dbReference>
<evidence type="ECO:0000313" key="7">
    <source>
        <dbReference type="EMBL" id="TGZ78246.1"/>
    </source>
</evidence>
<evidence type="ECO:0000256" key="3">
    <source>
        <dbReference type="ARBA" id="ARBA00022989"/>
    </source>
</evidence>
<feature type="transmembrane region" description="Helical" evidence="6">
    <location>
        <begin position="124"/>
        <end position="148"/>
    </location>
</feature>
<keyword evidence="3 6" id="KW-1133">Transmembrane helix</keyword>
<reference evidence="7 8" key="1">
    <citation type="submission" date="2019-04" db="EMBL/GenBank/DDBJ databases">
        <title>Comparative genomics and transcriptomics to analyze fruiting body development in filamentous ascomycetes.</title>
        <authorList>
            <consortium name="DOE Joint Genome Institute"/>
            <person name="Lutkenhaus R."/>
            <person name="Traeger S."/>
            <person name="Breuer J."/>
            <person name="Kuo A."/>
            <person name="Lipzen A."/>
            <person name="Pangilinan J."/>
            <person name="Dilworth D."/>
            <person name="Sandor L."/>
            <person name="Poggeler S."/>
            <person name="Barry K."/>
            <person name="Grigoriev I.V."/>
            <person name="Nowrousian M."/>
        </authorList>
    </citation>
    <scope>NUCLEOTIDE SEQUENCE [LARGE SCALE GENOMIC DNA]</scope>
    <source>
        <strain evidence="7 8">CBS 389.68</strain>
    </source>
</reference>
<dbReference type="Proteomes" id="UP000298138">
    <property type="component" value="Unassembled WGS sequence"/>
</dbReference>
<dbReference type="AlphaFoldDB" id="A0A4S2MMC0"/>
<evidence type="ECO:0000256" key="4">
    <source>
        <dbReference type="ARBA" id="ARBA00023136"/>
    </source>
</evidence>
<dbReference type="InterPro" id="IPR006603">
    <property type="entry name" value="PQ-loop_rpt"/>
</dbReference>
<dbReference type="InterPro" id="IPR051415">
    <property type="entry name" value="LAAT-1"/>
</dbReference>
<evidence type="ECO:0000256" key="5">
    <source>
        <dbReference type="SAM" id="MobiDB-lite"/>
    </source>
</evidence>
<evidence type="ECO:0000256" key="6">
    <source>
        <dbReference type="SAM" id="Phobius"/>
    </source>
</evidence>
<evidence type="ECO:0000256" key="2">
    <source>
        <dbReference type="ARBA" id="ARBA00022692"/>
    </source>
</evidence>
<proteinExistence type="predicted"/>
<sequence length="284" mass="31201">MTGESHPLAATILGLLGTICWCIQLFPQIYHNWRRKSTEGLPAIMFVTWALSGTPFGIYATTQSLNLPLQIQPQIFLVLCAITWVQCLHYSPSLLATKLPARFTAPLHRPPELRPKRCDPERGINTLTAWVFLVLTLGAAAGVEAVAILRLRHLYPPGSYSSSSTPAAITAIGILASVLLALGLLPPYVEIWRRRGRVVGISWLFLGIDWLGAALSLGSLGVQTEWDETAGAMYAVCLALETGIFGLGGVDWARRRWGGRKGVDQEVGEKEEVEEGEDEEEERR</sequence>
<evidence type="ECO:0000256" key="1">
    <source>
        <dbReference type="ARBA" id="ARBA00004141"/>
    </source>
</evidence>
<accession>A0A4S2MMC0</accession>
<keyword evidence="8" id="KW-1185">Reference proteome</keyword>
<dbReference type="GO" id="GO:0016020">
    <property type="term" value="C:membrane"/>
    <property type="evidence" value="ECO:0007669"/>
    <property type="project" value="UniProtKB-SubCell"/>
</dbReference>
<feature type="compositionally biased region" description="Acidic residues" evidence="5">
    <location>
        <begin position="271"/>
        <end position="284"/>
    </location>
</feature>
<keyword evidence="4 6" id="KW-0472">Membrane</keyword>
<dbReference type="EMBL" id="ML220143">
    <property type="protein sequence ID" value="TGZ78246.1"/>
    <property type="molecule type" value="Genomic_DNA"/>
</dbReference>
<feature type="transmembrane region" description="Helical" evidence="6">
    <location>
        <begin position="201"/>
        <end position="220"/>
    </location>
</feature>
<protein>
    <submittedName>
        <fullName evidence="7">PQ-loop-domain-containing protein</fullName>
    </submittedName>
</protein>